<dbReference type="Gene3D" id="2.160.20.10">
    <property type="entry name" value="Single-stranded right-handed beta-helix, Pectin lyase-like"/>
    <property type="match status" value="1"/>
</dbReference>
<feature type="chain" id="PRO_5045695794" evidence="2">
    <location>
        <begin position="27"/>
        <end position="970"/>
    </location>
</feature>
<reference evidence="4 5" key="1">
    <citation type="journal article" date="2024" name="Chem. Sci.">
        <title>Discovery of megapolipeptins by genome mining of a Burkholderiales bacteria collection.</title>
        <authorList>
            <person name="Paulo B.S."/>
            <person name="Recchia M.J.J."/>
            <person name="Lee S."/>
            <person name="Fergusson C.H."/>
            <person name="Romanowski S.B."/>
            <person name="Hernandez A."/>
            <person name="Krull N."/>
            <person name="Liu D.Y."/>
            <person name="Cavanagh H."/>
            <person name="Bos A."/>
            <person name="Gray C.A."/>
            <person name="Murphy B.T."/>
            <person name="Linington R.G."/>
            <person name="Eustaquio A.S."/>
        </authorList>
    </citation>
    <scope>NUCLEOTIDE SEQUENCE [LARGE SCALE GENOMIC DNA]</scope>
    <source>
        <strain evidence="4 5">RL17-351-BIE-A</strain>
    </source>
</reference>
<keyword evidence="5" id="KW-1185">Reference proteome</keyword>
<dbReference type="InterPro" id="IPR010069">
    <property type="entry name" value="CdiA_FHA1_rpt"/>
</dbReference>
<keyword evidence="2" id="KW-0732">Signal</keyword>
<dbReference type="InterPro" id="IPR011050">
    <property type="entry name" value="Pectin_lyase_fold/virulence"/>
</dbReference>
<feature type="signal peptide" evidence="2">
    <location>
        <begin position="1"/>
        <end position="26"/>
    </location>
</feature>
<evidence type="ECO:0000256" key="2">
    <source>
        <dbReference type="SAM" id="SignalP"/>
    </source>
</evidence>
<feature type="domain" description="Filamentous haemagglutinin FhaB/tRNA nuclease CdiA-like TPS" evidence="3">
    <location>
        <begin position="62"/>
        <end position="182"/>
    </location>
</feature>
<evidence type="ECO:0000313" key="5">
    <source>
        <dbReference type="Proteomes" id="UP001629274"/>
    </source>
</evidence>
<organism evidence="4 5">
    <name type="scientific">Paraburkholderia phytofirmans</name>
    <dbReference type="NCBI Taxonomy" id="261302"/>
    <lineage>
        <taxon>Bacteria</taxon>
        <taxon>Pseudomonadati</taxon>
        <taxon>Pseudomonadota</taxon>
        <taxon>Betaproteobacteria</taxon>
        <taxon>Burkholderiales</taxon>
        <taxon>Burkholderiaceae</taxon>
        <taxon>Paraburkholderia</taxon>
    </lineage>
</organism>
<dbReference type="SUPFAM" id="SSF51126">
    <property type="entry name" value="Pectin lyase-like"/>
    <property type="match status" value="1"/>
</dbReference>
<dbReference type="SMART" id="SM00912">
    <property type="entry name" value="Haemagg_act"/>
    <property type="match status" value="1"/>
</dbReference>
<name>A0ABW9BKM5_9BURK</name>
<dbReference type="Proteomes" id="UP001629274">
    <property type="component" value="Unassembled WGS sequence"/>
</dbReference>
<dbReference type="InterPro" id="IPR008638">
    <property type="entry name" value="FhaB/CdiA-like_TPS"/>
</dbReference>
<dbReference type="EMBL" id="JAQQDR010000009">
    <property type="protein sequence ID" value="MFM0241166.1"/>
    <property type="molecule type" value="Genomic_DNA"/>
</dbReference>
<dbReference type="NCBIfam" id="TIGR01901">
    <property type="entry name" value="adhes_NPXG"/>
    <property type="match status" value="1"/>
</dbReference>
<feature type="region of interest" description="Disordered" evidence="1">
    <location>
        <begin position="902"/>
        <end position="937"/>
    </location>
</feature>
<sequence>MQKTPPRIIDSKSRTVWFAARASAFAALCAFGMQPLVASAQAKLTITPDAGAATRPTIGTSSNGTQVVNIVAPNAAGVSSNRFSDYNVGTGGVIINNATQAAQTQIGGTVQANSVLGKQGAKLVLMQVTSGAQSQLLGTTEIAGNGANLVLANPAGITCSGCGFLNAPRVTLATGTPTLKSDGSLDTIDVKQGTLAVDGGGLNGSTSAVDLIARAITINGKVQGKSIDAIAGANRVNYASKSALAQAGTGSAPQVAIDVQSLGSMYGDGAVRLIGTEAGVGVRDNGTLTSLTGNLSVGANGDVTIAVPASIKAAANVTINGANVTNDGSIAANGSLDVHATQALANRGTMAADSMSLIANTLSNAGKVAANGIRMGGDRSLINTGTIEAAQQAELAGDSMTLAADSSVNSANVTLRGGTITNQSNAVNASRFLNINADHIDNAGTLSSGGGAYVNAMSTFANGANGTLTAQDNVQIGGGNVTNDGLIATARSLDANGALSLTNRGTLAAGDAMNLSTRGSLLNSGKMSAASLGMTADQSLTNSGTIDATTQATLASNNLMLSGGSVKGGMVTLNGGTVTNQNAIVNAGQLLDIRADNVENTGTLSSNGLANVNAMSTFTNGANGTLTARDNVQIGGGNVTNDGLIASTRSLNANGGMSLTNRGTLTAGDLMNLSTRGSVLNSGKMSAASLGMTADQSLTNTGTIGATTQATLASNNLMLSGGSVKGGMVTLNGGTVTNQNATVNAGQLLDIRADNVENTGTLNSNGDARVNAMNTFTNGANGTLTAQNNVQIGGTALNNSNGSIEAVKGTLSVQVNTIANLNGKLSSGNAMSINTRGDLDNTGGTITAARDGQIDVGGKLTNDNGSITSQAAVRGTAGSMSNVGGTISAPISAEIRVVGDNGRNNGGFIPPVNPTPEPERTPAPKPEPTPTTFVPPPGFVRMDPHSPDLNKYSGFYDQDGYFYARIFMPS</sequence>
<dbReference type="NCBIfam" id="TIGR01731">
    <property type="entry name" value="fil_hemag_20aa"/>
    <property type="match status" value="12"/>
</dbReference>
<dbReference type="RefSeq" id="WP_408264822.1">
    <property type="nucleotide sequence ID" value="NZ_JAQQCK010000029.1"/>
</dbReference>
<accession>A0ABW9BKM5</accession>
<gene>
    <name evidence="4" type="ORF">PQR03_23820</name>
</gene>
<proteinExistence type="predicted"/>
<evidence type="ECO:0000256" key="1">
    <source>
        <dbReference type="SAM" id="MobiDB-lite"/>
    </source>
</evidence>
<evidence type="ECO:0000259" key="3">
    <source>
        <dbReference type="SMART" id="SM00912"/>
    </source>
</evidence>
<comment type="caution">
    <text evidence="4">The sequence shown here is derived from an EMBL/GenBank/DDBJ whole genome shotgun (WGS) entry which is preliminary data.</text>
</comment>
<feature type="compositionally biased region" description="Pro residues" evidence="1">
    <location>
        <begin position="923"/>
        <end position="937"/>
    </location>
</feature>
<dbReference type="Pfam" id="PF05860">
    <property type="entry name" value="TPS"/>
    <property type="match status" value="1"/>
</dbReference>
<evidence type="ECO:0000313" key="4">
    <source>
        <dbReference type="EMBL" id="MFM0241166.1"/>
    </source>
</evidence>
<dbReference type="InterPro" id="IPR012334">
    <property type="entry name" value="Pectin_lyas_fold"/>
</dbReference>
<protein>
    <submittedName>
        <fullName evidence="4">Filamentous hemagglutinin N-terminal domain-containing protein</fullName>
    </submittedName>
</protein>